<accession>A0A542ZJT0</accession>
<protein>
    <submittedName>
        <fullName evidence="1">Uncharacterized protein</fullName>
    </submittedName>
</protein>
<evidence type="ECO:0000313" key="2">
    <source>
        <dbReference type="Proteomes" id="UP000319514"/>
    </source>
</evidence>
<proteinExistence type="predicted"/>
<reference evidence="1 2" key="1">
    <citation type="submission" date="2019-06" db="EMBL/GenBank/DDBJ databases">
        <title>Sequencing the genomes of 1000 actinobacteria strains.</title>
        <authorList>
            <person name="Klenk H.-P."/>
        </authorList>
    </citation>
    <scope>NUCLEOTIDE SEQUENCE [LARGE SCALE GENOMIC DNA]</scope>
    <source>
        <strain evidence="1 2">DSM 18082</strain>
    </source>
</reference>
<comment type="caution">
    <text evidence="1">The sequence shown here is derived from an EMBL/GenBank/DDBJ whole genome shotgun (WGS) entry which is preliminary data.</text>
</comment>
<dbReference type="EMBL" id="VFOQ01000001">
    <property type="protein sequence ID" value="TQL60616.1"/>
    <property type="molecule type" value="Genomic_DNA"/>
</dbReference>
<evidence type="ECO:0000313" key="1">
    <source>
        <dbReference type="EMBL" id="TQL60616.1"/>
    </source>
</evidence>
<keyword evidence="2" id="KW-1185">Reference proteome</keyword>
<dbReference type="Proteomes" id="UP000319514">
    <property type="component" value="Unassembled WGS sequence"/>
</dbReference>
<gene>
    <name evidence="1" type="ORF">FB474_2012</name>
</gene>
<organism evidence="1 2">
    <name type="scientific">Oryzihumus leptocrescens</name>
    <dbReference type="NCBI Taxonomy" id="297536"/>
    <lineage>
        <taxon>Bacteria</taxon>
        <taxon>Bacillati</taxon>
        <taxon>Actinomycetota</taxon>
        <taxon>Actinomycetes</taxon>
        <taxon>Micrococcales</taxon>
        <taxon>Intrasporangiaceae</taxon>
        <taxon>Oryzihumus</taxon>
    </lineage>
</organism>
<sequence>MFSSSPAQAPSPLAPDVTLVPLAAHAKAQGVSAGSLARRARRGQIEGATLIASRWYVPDPTPTATVAAVEVQTDPGLSLPEPPV</sequence>
<dbReference type="RefSeq" id="WP_141788491.1">
    <property type="nucleotide sequence ID" value="NZ_BAAAKX010000002.1"/>
</dbReference>
<name>A0A542ZJT0_9MICO</name>
<dbReference type="AlphaFoldDB" id="A0A542ZJT0"/>